<name>A0A1L3J2B7_9FLAO</name>
<dbReference type="Gene3D" id="3.40.50.12230">
    <property type="match status" value="1"/>
</dbReference>
<evidence type="ECO:0008006" key="5">
    <source>
        <dbReference type="Google" id="ProtNLM"/>
    </source>
</evidence>
<dbReference type="PANTHER" id="PTHR11138:SF5">
    <property type="entry name" value="METHIONYL-TRNA FORMYLTRANSFERASE, MITOCHONDRIAL"/>
    <property type="match status" value="1"/>
</dbReference>
<evidence type="ECO:0000313" key="3">
    <source>
        <dbReference type="EMBL" id="APG59266.1"/>
    </source>
</evidence>
<proteinExistence type="predicted"/>
<dbReference type="InterPro" id="IPR011034">
    <property type="entry name" value="Formyl_transferase-like_C_sf"/>
</dbReference>
<dbReference type="InterPro" id="IPR002376">
    <property type="entry name" value="Formyl_transf_N"/>
</dbReference>
<dbReference type="STRING" id="1913577.LPB144_02060"/>
<dbReference type="InterPro" id="IPR036477">
    <property type="entry name" value="Formyl_transf_N_sf"/>
</dbReference>
<evidence type="ECO:0000259" key="1">
    <source>
        <dbReference type="Pfam" id="PF00551"/>
    </source>
</evidence>
<dbReference type="Pfam" id="PF02911">
    <property type="entry name" value="Formyl_trans_C"/>
    <property type="match status" value="1"/>
</dbReference>
<dbReference type="SUPFAM" id="SSF53328">
    <property type="entry name" value="Formyltransferase"/>
    <property type="match status" value="1"/>
</dbReference>
<dbReference type="SUPFAM" id="SSF50486">
    <property type="entry name" value="FMT C-terminal domain-like"/>
    <property type="match status" value="1"/>
</dbReference>
<protein>
    <recommendedName>
        <fullName evidence="5">Methionyl-tRNA formyltransferase</fullName>
    </recommendedName>
</protein>
<dbReference type="Pfam" id="PF00551">
    <property type="entry name" value="Formyl_trans_N"/>
    <property type="match status" value="1"/>
</dbReference>
<dbReference type="PANTHER" id="PTHR11138">
    <property type="entry name" value="METHIONYL-TRNA FORMYLTRANSFERASE"/>
    <property type="match status" value="1"/>
</dbReference>
<dbReference type="GO" id="GO:0004479">
    <property type="term" value="F:methionyl-tRNA formyltransferase activity"/>
    <property type="evidence" value="ECO:0007669"/>
    <property type="project" value="TreeGrafter"/>
</dbReference>
<dbReference type="AlphaFoldDB" id="A0A1L3J2B7"/>
<dbReference type="KEGG" id="grl:LPB144_02060"/>
<reference evidence="3 4" key="1">
    <citation type="submission" date="2016-11" db="EMBL/GenBank/DDBJ databases">
        <title>Gramella sp. LPB0144 isolated from marine environment.</title>
        <authorList>
            <person name="Kim E."/>
            <person name="Yi H."/>
        </authorList>
    </citation>
    <scope>NUCLEOTIDE SEQUENCE [LARGE SCALE GENOMIC DNA]</scope>
    <source>
        <strain evidence="3 4">LPB0144</strain>
    </source>
</reference>
<feature type="domain" description="Formyl transferase C-terminal" evidence="2">
    <location>
        <begin position="196"/>
        <end position="289"/>
    </location>
</feature>
<evidence type="ECO:0000313" key="4">
    <source>
        <dbReference type="Proteomes" id="UP000182510"/>
    </source>
</evidence>
<dbReference type="Proteomes" id="UP000182510">
    <property type="component" value="Chromosome"/>
</dbReference>
<evidence type="ECO:0000259" key="2">
    <source>
        <dbReference type="Pfam" id="PF02911"/>
    </source>
</evidence>
<gene>
    <name evidence="3" type="ORF">LPB144_02060</name>
</gene>
<dbReference type="InterPro" id="IPR005793">
    <property type="entry name" value="Formyl_trans_C"/>
</dbReference>
<sequence>MCKMSITLYLLNKKGFEVLKAVVENSNYKKHLSQVIYGEDNKLENDFSNEIKGLCAENGISCFSRQEGIDVKDEYSIAVGWRWLINNKTKLIVLHDSFLPFYRGFSPLVNMLINGENYVAASAIFADNEMDKGEIIYQEKKIIKYPIKILDAIHIVSALYVKLITEIFSELTLGKKLKSYPQDESLASYSIWRDSDDYFINWNEDAEKIKRFVDAVGKPYDGAKTRDSEGNVVIINDCKVREMRFEISSPGKIILLKDGQPVVVCGKDALHLVNYHEIDGKPYRIKKFRTRFL</sequence>
<feature type="domain" description="Formyl transferase N-terminal" evidence="1">
    <location>
        <begin position="88"/>
        <end position="141"/>
    </location>
</feature>
<dbReference type="EMBL" id="CP018153">
    <property type="protein sequence ID" value="APG59266.1"/>
    <property type="molecule type" value="Genomic_DNA"/>
</dbReference>
<keyword evidence="4" id="KW-1185">Reference proteome</keyword>
<accession>A0A1L3J2B7</accession>
<organism evidence="3 4">
    <name type="scientific">Christiangramia salexigens</name>
    <dbReference type="NCBI Taxonomy" id="1913577"/>
    <lineage>
        <taxon>Bacteria</taxon>
        <taxon>Pseudomonadati</taxon>
        <taxon>Bacteroidota</taxon>
        <taxon>Flavobacteriia</taxon>
        <taxon>Flavobacteriales</taxon>
        <taxon>Flavobacteriaceae</taxon>
        <taxon>Christiangramia</taxon>
    </lineage>
</organism>